<evidence type="ECO:0000313" key="1">
    <source>
        <dbReference type="EMBL" id="GMS92004.1"/>
    </source>
</evidence>
<keyword evidence="2" id="KW-1185">Reference proteome</keyword>
<name>A0AAV5TFD7_9BILA</name>
<accession>A0AAV5TFD7</accession>
<feature type="non-terminal residue" evidence="1">
    <location>
        <position position="263"/>
    </location>
</feature>
<evidence type="ECO:0000313" key="2">
    <source>
        <dbReference type="Proteomes" id="UP001432027"/>
    </source>
</evidence>
<dbReference type="EMBL" id="BTSX01000004">
    <property type="protein sequence ID" value="GMS92004.1"/>
    <property type="molecule type" value="Genomic_DNA"/>
</dbReference>
<evidence type="ECO:0008006" key="3">
    <source>
        <dbReference type="Google" id="ProtNLM"/>
    </source>
</evidence>
<sequence length="263" mass="27712">MSLFPFYNDIYAIYILQSDGTDDDLVLNHVQQSITASHRGQGVDVSVRGEPADGLILSELLHIRAVPVAECTEIGEVGDGLSTDSGRIDVPVPKHHIASEVSGLVRNLLPVVVVSVHSGTDSAGSDSLNSQVDEVNVRGLLLVPVDGRSDLDPDGSDSDSSLDEGIDQLVHLGVGLLAGRRVGRHEHLDTETGIESHVDVGHGIGVDGALSVGFVAADEDGGVVVLSQALEVGCRPELVDVHAVRVLLRRGAVEKGRGEQQRE</sequence>
<protein>
    <recommendedName>
        <fullName evidence="3">Ribosomal protein</fullName>
    </recommendedName>
</protein>
<reference evidence="1" key="1">
    <citation type="submission" date="2023-10" db="EMBL/GenBank/DDBJ databases">
        <title>Genome assembly of Pristionchus species.</title>
        <authorList>
            <person name="Yoshida K."/>
            <person name="Sommer R.J."/>
        </authorList>
    </citation>
    <scope>NUCLEOTIDE SEQUENCE</scope>
    <source>
        <strain evidence="1">RS0144</strain>
    </source>
</reference>
<comment type="caution">
    <text evidence="1">The sequence shown here is derived from an EMBL/GenBank/DDBJ whole genome shotgun (WGS) entry which is preliminary data.</text>
</comment>
<dbReference type="Proteomes" id="UP001432027">
    <property type="component" value="Unassembled WGS sequence"/>
</dbReference>
<dbReference type="AlphaFoldDB" id="A0AAV5TFD7"/>
<gene>
    <name evidence="1" type="ORF">PENTCL1PPCAC_14179</name>
</gene>
<organism evidence="1 2">
    <name type="scientific">Pristionchus entomophagus</name>
    <dbReference type="NCBI Taxonomy" id="358040"/>
    <lineage>
        <taxon>Eukaryota</taxon>
        <taxon>Metazoa</taxon>
        <taxon>Ecdysozoa</taxon>
        <taxon>Nematoda</taxon>
        <taxon>Chromadorea</taxon>
        <taxon>Rhabditida</taxon>
        <taxon>Rhabditina</taxon>
        <taxon>Diplogasteromorpha</taxon>
        <taxon>Diplogasteroidea</taxon>
        <taxon>Neodiplogasteridae</taxon>
        <taxon>Pristionchus</taxon>
    </lineage>
</organism>
<proteinExistence type="predicted"/>